<evidence type="ECO:0000256" key="7">
    <source>
        <dbReference type="PROSITE-ProRule" id="PRU10007"/>
    </source>
</evidence>
<evidence type="ECO:0000256" key="5">
    <source>
        <dbReference type="ARBA" id="ARBA00048142"/>
    </source>
</evidence>
<feature type="domain" description="Aldehyde dehydrogenase" evidence="10">
    <location>
        <begin position="644"/>
        <end position="1061"/>
    </location>
</feature>
<dbReference type="InterPro" id="IPR015590">
    <property type="entry name" value="Aldehyde_DH_dom"/>
</dbReference>
<feature type="compositionally biased region" description="Low complexity" evidence="9">
    <location>
        <begin position="521"/>
        <end position="535"/>
    </location>
</feature>
<evidence type="ECO:0000256" key="8">
    <source>
        <dbReference type="RuleBase" id="RU003345"/>
    </source>
</evidence>
<comment type="pathway">
    <text evidence="1">Amino-acid degradation; L-proline degradation into L-glutamate; L-glutamate from L-proline: step 2/2.</text>
</comment>
<gene>
    <name evidence="12" type="primary">rocA</name>
    <name evidence="12" type="ORF">RS82_02421</name>
</gene>
<feature type="active site" evidence="6 7">
    <location>
        <position position="844"/>
    </location>
</feature>
<reference evidence="12 13" key="1">
    <citation type="submission" date="2015-02" db="EMBL/GenBank/DDBJ databases">
        <title>Draft genome sequences of ten Microbacterium spp. with emphasis on heavy metal contaminated environments.</title>
        <authorList>
            <person name="Corretto E."/>
        </authorList>
    </citation>
    <scope>NUCLEOTIDE SEQUENCE [LARGE SCALE GENOMIC DNA]</scope>
    <source>
        <strain evidence="12 13">DSM 8608</strain>
    </source>
</reference>
<dbReference type="InterPro" id="IPR025703">
    <property type="entry name" value="Bifunct_PutA"/>
</dbReference>
<comment type="catalytic activity">
    <reaction evidence="5">
        <text>L-glutamate 5-semialdehyde + NAD(+) + H2O = L-glutamate + NADH + 2 H(+)</text>
        <dbReference type="Rhea" id="RHEA:30235"/>
        <dbReference type="ChEBI" id="CHEBI:15377"/>
        <dbReference type="ChEBI" id="CHEBI:15378"/>
        <dbReference type="ChEBI" id="CHEBI:29985"/>
        <dbReference type="ChEBI" id="CHEBI:57540"/>
        <dbReference type="ChEBI" id="CHEBI:57945"/>
        <dbReference type="ChEBI" id="CHEBI:58066"/>
        <dbReference type="EC" id="1.2.1.88"/>
    </reaction>
</comment>
<evidence type="ECO:0000256" key="3">
    <source>
        <dbReference type="ARBA" id="ARBA00023002"/>
    </source>
</evidence>
<evidence type="ECO:0000313" key="12">
    <source>
        <dbReference type="EMBL" id="KJL41805.1"/>
    </source>
</evidence>
<dbReference type="InterPro" id="IPR029041">
    <property type="entry name" value="FAD-linked_oxidoreductase-like"/>
</dbReference>
<evidence type="ECO:0000256" key="2">
    <source>
        <dbReference type="ARBA" id="ARBA00012884"/>
    </source>
</evidence>
<keyword evidence="4" id="KW-0520">NAD</keyword>
<dbReference type="InterPro" id="IPR016163">
    <property type="entry name" value="Ald_DH_C"/>
</dbReference>
<comment type="caution">
    <text evidence="12">The sequence shown here is derived from an EMBL/GenBank/DDBJ whole genome shotgun (WGS) entry which is preliminary data.</text>
</comment>
<evidence type="ECO:0000256" key="4">
    <source>
        <dbReference type="ARBA" id="ARBA00023027"/>
    </source>
</evidence>
<feature type="region of interest" description="Disordered" evidence="9">
    <location>
        <begin position="508"/>
        <end position="535"/>
    </location>
</feature>
<feature type="active site" evidence="6">
    <location>
        <position position="878"/>
    </location>
</feature>
<feature type="domain" description="Proline dehydrogenase" evidence="11">
    <location>
        <begin position="166"/>
        <end position="477"/>
    </location>
</feature>
<dbReference type="Pfam" id="PF00171">
    <property type="entry name" value="Aldedh"/>
    <property type="match status" value="1"/>
</dbReference>
<dbReference type="GO" id="GO:0003842">
    <property type="term" value="F:L-glutamate gamma-semialdehyde dehydrogenase activity"/>
    <property type="evidence" value="ECO:0007669"/>
    <property type="project" value="UniProtKB-EC"/>
</dbReference>
<dbReference type="GO" id="GO:0004657">
    <property type="term" value="F:proline dehydrogenase activity"/>
    <property type="evidence" value="ECO:0007669"/>
    <property type="project" value="InterPro"/>
</dbReference>
<dbReference type="Pfam" id="PF01619">
    <property type="entry name" value="Pro_dh"/>
    <property type="match status" value="1"/>
</dbReference>
<dbReference type="PANTHER" id="PTHR42862">
    <property type="entry name" value="DELTA-1-PYRROLINE-5-CARBOXYLATE DEHYDROGENASE 1, ISOFORM A-RELATED"/>
    <property type="match status" value="1"/>
</dbReference>
<dbReference type="EC" id="1.2.1.88" evidence="2"/>
<comment type="similarity">
    <text evidence="8">Belongs to the aldehyde dehydrogenase family.</text>
</comment>
<dbReference type="Proteomes" id="UP000034098">
    <property type="component" value="Unassembled WGS sequence"/>
</dbReference>
<evidence type="ECO:0000256" key="1">
    <source>
        <dbReference type="ARBA" id="ARBA00004786"/>
    </source>
</evidence>
<dbReference type="GO" id="GO:0010133">
    <property type="term" value="P:L-proline catabolic process to L-glutamate"/>
    <property type="evidence" value="ECO:0007669"/>
    <property type="project" value="InterPro"/>
</dbReference>
<dbReference type="InterPro" id="IPR050485">
    <property type="entry name" value="Proline_metab_enzyme"/>
</dbReference>
<proteinExistence type="inferred from homology"/>
<dbReference type="Gene3D" id="3.20.20.220">
    <property type="match status" value="1"/>
</dbReference>
<evidence type="ECO:0000256" key="6">
    <source>
        <dbReference type="PIRSR" id="PIRSR000197-1"/>
    </source>
</evidence>
<dbReference type="Gene3D" id="3.40.605.10">
    <property type="entry name" value="Aldehyde Dehydrogenase, Chain A, domain 1"/>
    <property type="match status" value="1"/>
</dbReference>
<dbReference type="GO" id="GO:0003700">
    <property type="term" value="F:DNA-binding transcription factor activity"/>
    <property type="evidence" value="ECO:0007669"/>
    <property type="project" value="InterPro"/>
</dbReference>
<dbReference type="SUPFAM" id="SSF51730">
    <property type="entry name" value="FAD-linked oxidoreductase"/>
    <property type="match status" value="1"/>
</dbReference>
<dbReference type="PIRSF" id="PIRSF000197">
    <property type="entry name" value="Bifunct_PutA"/>
    <property type="match status" value="1"/>
</dbReference>
<keyword evidence="13" id="KW-1185">Reference proteome</keyword>
<evidence type="ECO:0000259" key="10">
    <source>
        <dbReference type="Pfam" id="PF00171"/>
    </source>
</evidence>
<dbReference type="EMBL" id="JYJA01000036">
    <property type="protein sequence ID" value="KJL41805.1"/>
    <property type="molecule type" value="Genomic_DNA"/>
</dbReference>
<dbReference type="GO" id="GO:0009898">
    <property type="term" value="C:cytoplasmic side of plasma membrane"/>
    <property type="evidence" value="ECO:0007669"/>
    <property type="project" value="TreeGrafter"/>
</dbReference>
<accession>A0A0M2H5N8</accession>
<dbReference type="Gene3D" id="3.40.309.10">
    <property type="entry name" value="Aldehyde Dehydrogenase, Chain A, domain 2"/>
    <property type="match status" value="1"/>
</dbReference>
<dbReference type="InterPro" id="IPR029510">
    <property type="entry name" value="Ald_DH_CS_GLU"/>
</dbReference>
<name>A0A0M2H5N8_MICTR</name>
<protein>
    <recommendedName>
        <fullName evidence="2">L-glutamate gamma-semialdehyde dehydrogenase</fullName>
        <ecNumber evidence="2">1.2.1.88</ecNumber>
    </recommendedName>
</protein>
<keyword evidence="3 8" id="KW-0560">Oxidoreductase</keyword>
<dbReference type="InterPro" id="IPR016162">
    <property type="entry name" value="Ald_DH_N"/>
</dbReference>
<evidence type="ECO:0000256" key="9">
    <source>
        <dbReference type="SAM" id="MobiDB-lite"/>
    </source>
</evidence>
<evidence type="ECO:0000259" key="11">
    <source>
        <dbReference type="Pfam" id="PF01619"/>
    </source>
</evidence>
<organism evidence="12 13">
    <name type="scientific">Microbacterium trichothecenolyticum</name>
    <name type="common">Aureobacterium trichothecenolyticum</name>
    <dbReference type="NCBI Taxonomy" id="69370"/>
    <lineage>
        <taxon>Bacteria</taxon>
        <taxon>Bacillati</taxon>
        <taxon>Actinomycetota</taxon>
        <taxon>Actinomycetes</taxon>
        <taxon>Micrococcales</taxon>
        <taxon>Microbacteriaceae</taxon>
        <taxon>Microbacterium</taxon>
    </lineage>
</organism>
<dbReference type="InterPro" id="IPR016160">
    <property type="entry name" value="Ald_DH_CS_CYS"/>
</dbReference>
<dbReference type="PROSITE" id="PS00070">
    <property type="entry name" value="ALDEHYDE_DEHYDR_CYS"/>
    <property type="match status" value="1"/>
</dbReference>
<dbReference type="PROSITE" id="PS00687">
    <property type="entry name" value="ALDEHYDE_DEHYDR_GLU"/>
    <property type="match status" value="1"/>
</dbReference>
<dbReference type="InterPro" id="IPR002872">
    <property type="entry name" value="Proline_DH_dom"/>
</dbReference>
<dbReference type="PATRIC" id="fig|69370.6.peg.2465"/>
<dbReference type="InterPro" id="IPR016161">
    <property type="entry name" value="Ald_DH/histidinol_DH"/>
</dbReference>
<dbReference type="SUPFAM" id="SSF53720">
    <property type="entry name" value="ALDH-like"/>
    <property type="match status" value="1"/>
</dbReference>
<dbReference type="PANTHER" id="PTHR42862:SF1">
    <property type="entry name" value="DELTA-1-PYRROLINE-5-CARBOXYLATE DEHYDROGENASE 2, ISOFORM A-RELATED"/>
    <property type="match status" value="1"/>
</dbReference>
<evidence type="ECO:0000313" key="13">
    <source>
        <dbReference type="Proteomes" id="UP000034098"/>
    </source>
</evidence>
<sequence length="1303" mass="139064">MNGCLTLDLMQQVNPIAHIEVQAGTTESDDVTAGVRMEDRSDERLAGEAVALAQRWIAESAEVEVDPAAQRLAGVLKDPNGLPFTIGFVDGVMRPESLSAAASHLHRVAPLVPDFLPWYLRGAVRVGGALAPVLPSPVVPIARRVLREMVGHLVVDARPDKLGPAIAALRASGARLNLNLLGEAVLGEQEALRRLEGIHELIRRPDVDYVSVKVSAIASHISMWAFDEVVEKVVARLRPLYLTAASPTSSMSGPTFINLDMEEYRDLDLTIAVFTRLLEDPRLRQLEAGIVLQAYLPDALPALERLTAWAQERVAKGGARIKVRLVKGANLAMERVDAVMHDWSLATYGEKVDSDANYVRCLRFALQKAHTRAVRIGVAGHNLFDIAYAWLLAGQAGVRDDTSTGSVQATSGAAGVSPDVEFEMLLGMAQGQVEAVTREVGHVLLYVPVVRPDEFDVAISYLVRRLEENASSDNFLSAAFDLADDPVMFDRERDRFLASLARADDPALATGANRSQDRAAEAIATTAPAGAESPRAQARLRRAAAASDEAGLTQAVIGIARSAAPGDTAPVARSVPEQVFGAEAFVETAVFAPRESAARVAGAPGFRNTADSDPALPANRAWARSILSRIETSRAGDATVEAARVTDEPALQGIVARVRDAAPAWGALPAAERSLVLTAAARALEARRGELIEVAASETGKVFAEADVEVSEAVDFANYYAATARELDRVSGAVFEPARLTVVTPPWNFPIAIPAGGVLAALAAGSGVVFKPAPQARRCAAVVAEALWEAGVPRDVLALVDIEEGGLGQTLLSHPDVDRVILTGAWETAALFRSWRPDLPLLAETSGKNAMIVMPTADLDLAASDIIKSAFGHAGQKCSAASLAILVGPVGHSQRFARQLMDAATSLRVGPPSDPLSEVGPVVEVPRGKLRWALTTLDEGERWLVEPKPVDAAPEYDGRLWTPGIRTGVQPGSRFHREEFFGPVLGIMHASSLAHAIELQNAVAYGLTAGLYTQNPDDLAQWLDRVEAGNLYVNRGITGAIVQRQPFGGWKRSSVGAGAKAGGPNYLVGLGRWRATSGVPASATLHLRGLDTRIAALIEAAQPSLDYEAFEWLRRGALSDAIAWDREFGQVKDVSGLGVERNLFRYRPIPAVALRATADASWQAVLRVVVAGLRAGSRLTLSAPVGLPAAVRRVLAEEDVAVFVETDEQWLQRLSAVDIVAAAADADPEPRPARVRLIGQTESVAALHTLVAQSMGGDPDLAVYDNEVTTAGRLELLPFLHEQSVTITAHRFGNPDPWSEAVI</sequence>